<protein>
    <recommendedName>
        <fullName evidence="3">Nidogen G2 beta-barrel domain-containing protein</fullName>
    </recommendedName>
</protein>
<accession>A0A091S7W2</accession>
<name>A0A091S7W2_9AVES</name>
<evidence type="ECO:0008006" key="3">
    <source>
        <dbReference type="Google" id="ProtNLM"/>
    </source>
</evidence>
<keyword evidence="2" id="KW-1185">Reference proteome</keyword>
<sequence length="55" mass="6546">NGFKLKKSSFRLDIRKKFFTVRVVRHWHRLPREVVDAPLLAVFKARLDRALSNLV</sequence>
<gene>
    <name evidence="1" type="ORF">N332_10782</name>
</gene>
<feature type="non-terminal residue" evidence="1">
    <location>
        <position position="1"/>
    </location>
</feature>
<dbReference type="EMBL" id="KK812543">
    <property type="protein sequence ID" value="KFQ36555.1"/>
    <property type="molecule type" value="Genomic_DNA"/>
</dbReference>
<evidence type="ECO:0000313" key="1">
    <source>
        <dbReference type="EMBL" id="KFQ36555.1"/>
    </source>
</evidence>
<evidence type="ECO:0000313" key="2">
    <source>
        <dbReference type="Proteomes" id="UP000053369"/>
    </source>
</evidence>
<proteinExistence type="predicted"/>
<feature type="non-terminal residue" evidence="1">
    <location>
        <position position="55"/>
    </location>
</feature>
<organism evidence="1 2">
    <name type="scientific">Mesitornis unicolor</name>
    <name type="common">brown roatelo</name>
    <dbReference type="NCBI Taxonomy" id="54374"/>
    <lineage>
        <taxon>Eukaryota</taxon>
        <taxon>Metazoa</taxon>
        <taxon>Chordata</taxon>
        <taxon>Craniata</taxon>
        <taxon>Vertebrata</taxon>
        <taxon>Euteleostomi</taxon>
        <taxon>Archelosauria</taxon>
        <taxon>Archosauria</taxon>
        <taxon>Dinosauria</taxon>
        <taxon>Saurischia</taxon>
        <taxon>Theropoda</taxon>
        <taxon>Coelurosauria</taxon>
        <taxon>Aves</taxon>
        <taxon>Neognathae</taxon>
        <taxon>Neoaves</taxon>
        <taxon>Columbimorphae</taxon>
        <taxon>Mesitornithiformes</taxon>
        <taxon>Mesitornithidae</taxon>
        <taxon>Mesitornis</taxon>
    </lineage>
</organism>
<dbReference type="AlphaFoldDB" id="A0A091S7W2"/>
<reference evidence="1 2" key="1">
    <citation type="submission" date="2014-04" db="EMBL/GenBank/DDBJ databases">
        <title>Genome evolution of avian class.</title>
        <authorList>
            <person name="Zhang G."/>
            <person name="Li C."/>
        </authorList>
    </citation>
    <scope>NUCLEOTIDE SEQUENCE [LARGE SCALE GENOMIC DNA]</scope>
    <source>
        <strain evidence="1">BGI_N332</strain>
    </source>
</reference>
<dbReference type="Proteomes" id="UP000053369">
    <property type="component" value="Unassembled WGS sequence"/>
</dbReference>